<comment type="caution">
    <text evidence="1">The sequence shown here is derived from an EMBL/GenBank/DDBJ whole genome shotgun (WGS) entry which is preliminary data.</text>
</comment>
<evidence type="ECO:0008006" key="3">
    <source>
        <dbReference type="Google" id="ProtNLM"/>
    </source>
</evidence>
<gene>
    <name evidence="1" type="ORF">STENOSP10_25670</name>
</gene>
<organism evidence="1 2">
    <name type="scientific">Stenotrophomonas sepilia</name>
    <dbReference type="NCBI Taxonomy" id="2860290"/>
    <lineage>
        <taxon>Bacteria</taxon>
        <taxon>Pseudomonadati</taxon>
        <taxon>Pseudomonadota</taxon>
        <taxon>Gammaproteobacteria</taxon>
        <taxon>Lysobacterales</taxon>
        <taxon>Lysobacteraceae</taxon>
        <taxon>Stenotrophomonas</taxon>
        <taxon>Stenotrophomonas maltophilia group</taxon>
    </lineage>
</organism>
<name>A0ABQ6QDS1_9GAMM</name>
<accession>A0ABQ6QDS1</accession>
<dbReference type="RefSeq" id="WP_111129314.1">
    <property type="nucleotide sequence ID" value="NZ_BTRJ01000026.1"/>
</dbReference>
<protein>
    <recommendedName>
        <fullName evidence="3">Nucleoside-diphosphate sugar epimerase</fullName>
    </recommendedName>
</protein>
<keyword evidence="2" id="KW-1185">Reference proteome</keyword>
<proteinExistence type="predicted"/>
<dbReference type="EMBL" id="BTRJ01000026">
    <property type="protein sequence ID" value="GMR28347.1"/>
    <property type="molecule type" value="Genomic_DNA"/>
</dbReference>
<evidence type="ECO:0000313" key="1">
    <source>
        <dbReference type="EMBL" id="GMR28347.1"/>
    </source>
</evidence>
<dbReference type="Proteomes" id="UP001306668">
    <property type="component" value="Unassembled WGS sequence"/>
</dbReference>
<sequence length="290" mass="31705">MWARRMGERWWLLRLLSRHALDQASLRLGGFAARLLSPSQQRRVACRISAALGPSLQPRRYQSACSALQRLGLPAGTASRLGSIVLAHAWLRRMRLRHLRTLPFHAVKRHARLIAWKDPQALWASGAGRRRVVCLLPTGDVELAIAAVLDRPGAPAHYFIRSPHAPGSAEHRILAALQGQGHRLDIGSSSMPGQGWRQLQRGATIIALLDPLLMVRSALPGHRHTAPLRLARLARVPVLLAGHRNDDDGAGTLHVLGEFRLDGSAAQSDALYSTVQAFLAASPLDWMAPG</sequence>
<evidence type="ECO:0000313" key="2">
    <source>
        <dbReference type="Proteomes" id="UP001306668"/>
    </source>
</evidence>
<reference evidence="2" key="1">
    <citation type="submission" date="2023-07" db="EMBL/GenBank/DDBJ databases">
        <title>Genome sequence of Stenotrophomonas sp. Alg010 isolated from Sargassum waste.</title>
        <authorList>
            <person name="Mohapatra"/>
            <person name="B.R."/>
        </authorList>
    </citation>
    <scope>NUCLEOTIDE SEQUENCE [LARGE SCALE GENOMIC DNA]</scope>
    <source>
        <strain evidence="2">Alg010</strain>
    </source>
</reference>